<sequence length="151" mass="18025">MFLAMTEEVRVIIVKLADRLHNIRTLSICLHVNSPALQWRHCRSLLLWQNCWGCIKLSLNLKIYPSCTQILKIMPKWRRIADLYKEHEKELMEVNIVFFPQKLFTHIYRVALPLLYFFSVHGFHCWSYRIINALNCCDFLSLHYAELQSSN</sequence>
<dbReference type="AlphaFoldDB" id="A0A9D3UY23"/>
<protein>
    <recommendedName>
        <fullName evidence="3">RelA/SpoT domain-containing protein</fullName>
    </recommendedName>
</protein>
<proteinExistence type="predicted"/>
<dbReference type="SUPFAM" id="SSF109604">
    <property type="entry name" value="HD-domain/PDEase-like"/>
    <property type="match status" value="1"/>
</dbReference>
<gene>
    <name evidence="1" type="ORF">J1N35_029594</name>
</gene>
<dbReference type="OrthoDB" id="430679at2759"/>
<dbReference type="PANTHER" id="PTHR43061:SF1">
    <property type="entry name" value="GTP DIPHOSPHOKINASE RSH1, CHLOROPLASTIC-RELATED"/>
    <property type="match status" value="1"/>
</dbReference>
<accession>A0A9D3UY23</accession>
<evidence type="ECO:0008006" key="3">
    <source>
        <dbReference type="Google" id="ProtNLM"/>
    </source>
</evidence>
<dbReference type="Proteomes" id="UP000828251">
    <property type="component" value="Unassembled WGS sequence"/>
</dbReference>
<evidence type="ECO:0000313" key="2">
    <source>
        <dbReference type="Proteomes" id="UP000828251"/>
    </source>
</evidence>
<evidence type="ECO:0000313" key="1">
    <source>
        <dbReference type="EMBL" id="KAH1064607.1"/>
    </source>
</evidence>
<comment type="caution">
    <text evidence="1">The sequence shown here is derived from an EMBL/GenBank/DDBJ whole genome shotgun (WGS) entry which is preliminary data.</text>
</comment>
<dbReference type="Pfam" id="PF13328">
    <property type="entry name" value="HD_4"/>
    <property type="match status" value="1"/>
</dbReference>
<dbReference type="PANTHER" id="PTHR43061">
    <property type="entry name" value="GTP DIPHOSPHOKINASE RSH1, CHLOROPLASTIC-RELATED"/>
    <property type="match status" value="1"/>
</dbReference>
<keyword evidence="2" id="KW-1185">Reference proteome</keyword>
<name>A0A9D3UY23_9ROSI</name>
<dbReference type="Gene3D" id="1.10.3210.10">
    <property type="entry name" value="Hypothetical protein af1432"/>
    <property type="match status" value="1"/>
</dbReference>
<reference evidence="1 2" key="1">
    <citation type="journal article" date="2021" name="Plant Biotechnol. J.">
        <title>Multi-omics assisted identification of the key and species-specific regulatory components of drought-tolerant mechanisms in Gossypium stocksii.</title>
        <authorList>
            <person name="Yu D."/>
            <person name="Ke L."/>
            <person name="Zhang D."/>
            <person name="Wu Y."/>
            <person name="Sun Y."/>
            <person name="Mei J."/>
            <person name="Sun J."/>
            <person name="Sun Y."/>
        </authorList>
    </citation>
    <scope>NUCLEOTIDE SEQUENCE [LARGE SCALE GENOMIC DNA]</scope>
    <source>
        <strain evidence="2">cv. E1</strain>
        <tissue evidence="1">Leaf</tissue>
    </source>
</reference>
<organism evidence="1 2">
    <name type="scientific">Gossypium stocksii</name>
    <dbReference type="NCBI Taxonomy" id="47602"/>
    <lineage>
        <taxon>Eukaryota</taxon>
        <taxon>Viridiplantae</taxon>
        <taxon>Streptophyta</taxon>
        <taxon>Embryophyta</taxon>
        <taxon>Tracheophyta</taxon>
        <taxon>Spermatophyta</taxon>
        <taxon>Magnoliopsida</taxon>
        <taxon>eudicotyledons</taxon>
        <taxon>Gunneridae</taxon>
        <taxon>Pentapetalae</taxon>
        <taxon>rosids</taxon>
        <taxon>malvids</taxon>
        <taxon>Malvales</taxon>
        <taxon>Malvaceae</taxon>
        <taxon>Malvoideae</taxon>
        <taxon>Gossypium</taxon>
    </lineage>
</organism>
<dbReference type="EMBL" id="JAIQCV010000009">
    <property type="protein sequence ID" value="KAH1064607.1"/>
    <property type="molecule type" value="Genomic_DNA"/>
</dbReference>